<feature type="non-terminal residue" evidence="1">
    <location>
        <position position="61"/>
    </location>
</feature>
<organism evidence="1 2">
    <name type="scientific">Sphenostylis stenocarpa</name>
    <dbReference type="NCBI Taxonomy" id="92480"/>
    <lineage>
        <taxon>Eukaryota</taxon>
        <taxon>Viridiplantae</taxon>
        <taxon>Streptophyta</taxon>
        <taxon>Embryophyta</taxon>
        <taxon>Tracheophyta</taxon>
        <taxon>Spermatophyta</taxon>
        <taxon>Magnoliopsida</taxon>
        <taxon>eudicotyledons</taxon>
        <taxon>Gunneridae</taxon>
        <taxon>Pentapetalae</taxon>
        <taxon>rosids</taxon>
        <taxon>fabids</taxon>
        <taxon>Fabales</taxon>
        <taxon>Fabaceae</taxon>
        <taxon>Papilionoideae</taxon>
        <taxon>50 kb inversion clade</taxon>
        <taxon>NPAAA clade</taxon>
        <taxon>indigoferoid/millettioid clade</taxon>
        <taxon>Phaseoleae</taxon>
        <taxon>Sphenostylis</taxon>
    </lineage>
</organism>
<dbReference type="Proteomes" id="UP001189624">
    <property type="component" value="Chromosome 9"/>
</dbReference>
<evidence type="ECO:0000313" key="2">
    <source>
        <dbReference type="Proteomes" id="UP001189624"/>
    </source>
</evidence>
<proteinExistence type="predicted"/>
<accession>A0AA86VTL2</accession>
<protein>
    <submittedName>
        <fullName evidence="1">Uncharacterized protein</fullName>
    </submittedName>
</protein>
<dbReference type="EMBL" id="OY731406">
    <property type="protein sequence ID" value="CAJ1974588.1"/>
    <property type="molecule type" value="Genomic_DNA"/>
</dbReference>
<gene>
    <name evidence="1" type="ORF">AYBTSS11_LOCUS26668</name>
</gene>
<sequence length="61" mass="6868">MGVVDNIVGGSIIRFTAHRLGAHIRKTDAPKTMEPCQQDDVSLKRTVTLNNMQFIQEINEE</sequence>
<name>A0AA86VTL2_9FABA</name>
<dbReference type="AlphaFoldDB" id="A0AA86VTL2"/>
<evidence type="ECO:0000313" key="1">
    <source>
        <dbReference type="EMBL" id="CAJ1974588.1"/>
    </source>
</evidence>
<dbReference type="Gramene" id="rna-AYBTSS11_LOCUS26668">
    <property type="protein sequence ID" value="CAJ1974588.1"/>
    <property type="gene ID" value="gene-AYBTSS11_LOCUS26668"/>
</dbReference>
<keyword evidence="2" id="KW-1185">Reference proteome</keyword>
<reference evidence="1" key="1">
    <citation type="submission" date="2023-10" db="EMBL/GenBank/DDBJ databases">
        <authorList>
            <person name="Domelevo Entfellner J.-B."/>
        </authorList>
    </citation>
    <scope>NUCLEOTIDE SEQUENCE</scope>
</reference>